<keyword evidence="2" id="KW-1185">Reference proteome</keyword>
<dbReference type="PaxDb" id="4081-Solyc08g082330.2.1"/>
<dbReference type="Proteomes" id="UP000004994">
    <property type="component" value="Chromosome 8"/>
</dbReference>
<dbReference type="EnsemblPlants" id="Solyc08g082330.3.1">
    <property type="protein sequence ID" value="Solyc08g082330.3.1"/>
    <property type="gene ID" value="Solyc08g082330.3"/>
</dbReference>
<sequence>MAVSSRIMMVFPSVVFVLQFGSPQIHVEYPLKMFR</sequence>
<proteinExistence type="predicted"/>
<reference evidence="1" key="1">
    <citation type="journal article" date="2012" name="Nature">
        <title>The tomato genome sequence provides insights into fleshy fruit evolution.</title>
        <authorList>
            <consortium name="Tomato Genome Consortium"/>
        </authorList>
    </citation>
    <scope>NUCLEOTIDE SEQUENCE [LARGE SCALE GENOMIC DNA]</scope>
    <source>
        <strain evidence="1">cv. Heinz 1706</strain>
    </source>
</reference>
<accession>A0A3Q7IQX3</accession>
<reference evidence="1" key="2">
    <citation type="submission" date="2019-01" db="UniProtKB">
        <authorList>
            <consortium name="EnsemblPlants"/>
        </authorList>
    </citation>
    <scope>IDENTIFICATION</scope>
    <source>
        <strain evidence="1">cv. Heinz 1706</strain>
    </source>
</reference>
<dbReference type="AlphaFoldDB" id="A0A3Q7IQX3"/>
<organism evidence="1">
    <name type="scientific">Solanum lycopersicum</name>
    <name type="common">Tomato</name>
    <name type="synonym">Lycopersicon esculentum</name>
    <dbReference type="NCBI Taxonomy" id="4081"/>
    <lineage>
        <taxon>Eukaryota</taxon>
        <taxon>Viridiplantae</taxon>
        <taxon>Streptophyta</taxon>
        <taxon>Embryophyta</taxon>
        <taxon>Tracheophyta</taxon>
        <taxon>Spermatophyta</taxon>
        <taxon>Magnoliopsida</taxon>
        <taxon>eudicotyledons</taxon>
        <taxon>Gunneridae</taxon>
        <taxon>Pentapetalae</taxon>
        <taxon>asterids</taxon>
        <taxon>lamiids</taxon>
        <taxon>Solanales</taxon>
        <taxon>Solanaceae</taxon>
        <taxon>Solanoideae</taxon>
        <taxon>Solaneae</taxon>
        <taxon>Solanum</taxon>
        <taxon>Solanum subgen. Lycopersicon</taxon>
    </lineage>
</organism>
<dbReference type="Gramene" id="Solyc08g082330.3.1">
    <property type="protein sequence ID" value="Solyc08g082330.3.1"/>
    <property type="gene ID" value="Solyc08g082330.3"/>
</dbReference>
<protein>
    <submittedName>
        <fullName evidence="1">Uncharacterized protein</fullName>
    </submittedName>
</protein>
<evidence type="ECO:0000313" key="2">
    <source>
        <dbReference type="Proteomes" id="UP000004994"/>
    </source>
</evidence>
<name>A0A3Q7IQX3_SOLLC</name>
<dbReference type="InParanoid" id="A0A3Q7IQX3"/>
<evidence type="ECO:0000313" key="1">
    <source>
        <dbReference type="EnsemblPlants" id="Solyc08g082330.3.1"/>
    </source>
</evidence>